<keyword evidence="1" id="KW-0812">Transmembrane</keyword>
<dbReference type="AlphaFoldDB" id="B0DZA1"/>
<evidence type="ECO:0000313" key="3">
    <source>
        <dbReference type="EMBL" id="EDR00054.1"/>
    </source>
</evidence>
<dbReference type="STRING" id="486041.B0DZA1"/>
<dbReference type="Pfam" id="PF23152">
    <property type="entry name" value="GDH_2nd"/>
    <property type="match status" value="1"/>
</dbReference>
<feature type="transmembrane region" description="Helical" evidence="1">
    <location>
        <begin position="243"/>
        <end position="263"/>
    </location>
</feature>
<name>B0DZA1_LACBS</name>
<reference evidence="3 4" key="1">
    <citation type="journal article" date="2008" name="Nature">
        <title>The genome of Laccaria bicolor provides insights into mycorrhizal symbiosis.</title>
        <authorList>
            <person name="Martin F."/>
            <person name="Aerts A."/>
            <person name="Ahren D."/>
            <person name="Brun A."/>
            <person name="Danchin E.G.J."/>
            <person name="Duchaussoy F."/>
            <person name="Gibon J."/>
            <person name="Kohler A."/>
            <person name="Lindquist E."/>
            <person name="Pereda V."/>
            <person name="Salamov A."/>
            <person name="Shapiro H.J."/>
            <person name="Wuyts J."/>
            <person name="Blaudez D."/>
            <person name="Buee M."/>
            <person name="Brokstein P."/>
            <person name="Canbaeck B."/>
            <person name="Cohen D."/>
            <person name="Courty P.E."/>
            <person name="Coutinho P.M."/>
            <person name="Delaruelle C."/>
            <person name="Detter J.C."/>
            <person name="Deveau A."/>
            <person name="DiFazio S."/>
            <person name="Duplessis S."/>
            <person name="Fraissinet-Tachet L."/>
            <person name="Lucic E."/>
            <person name="Frey-Klett P."/>
            <person name="Fourrey C."/>
            <person name="Feussner I."/>
            <person name="Gay G."/>
            <person name="Grimwood J."/>
            <person name="Hoegger P.J."/>
            <person name="Jain P."/>
            <person name="Kilaru S."/>
            <person name="Labbe J."/>
            <person name="Lin Y.C."/>
            <person name="Legue V."/>
            <person name="Le Tacon F."/>
            <person name="Marmeisse R."/>
            <person name="Melayah D."/>
            <person name="Montanini B."/>
            <person name="Muratet M."/>
            <person name="Nehls U."/>
            <person name="Niculita-Hirzel H."/>
            <person name="Oudot-Le Secq M.P."/>
            <person name="Peter M."/>
            <person name="Quesneville H."/>
            <person name="Rajashekar B."/>
            <person name="Reich M."/>
            <person name="Rouhier N."/>
            <person name="Schmutz J."/>
            <person name="Yin T."/>
            <person name="Chalot M."/>
            <person name="Henrissat B."/>
            <person name="Kuees U."/>
            <person name="Lucas S."/>
            <person name="Van de Peer Y."/>
            <person name="Podila G.K."/>
            <person name="Polle A."/>
            <person name="Pukkila P.J."/>
            <person name="Richardson P.M."/>
            <person name="Rouze P."/>
            <person name="Sanders I.R."/>
            <person name="Stajich J.E."/>
            <person name="Tunlid A."/>
            <person name="Tuskan G."/>
            <person name="Grigoriev I.V."/>
        </authorList>
    </citation>
    <scope>NUCLEOTIDE SEQUENCE [LARGE SCALE GENOMIC DNA]</scope>
    <source>
        <strain evidence="4">S238N-H82 / ATCC MYA-4686</strain>
    </source>
</reference>
<dbReference type="Proteomes" id="UP000001194">
    <property type="component" value="Unassembled WGS sequence"/>
</dbReference>
<feature type="transmembrane region" description="Helical" evidence="1">
    <location>
        <begin position="275"/>
        <end position="295"/>
    </location>
</feature>
<proteinExistence type="predicted"/>
<feature type="domain" description="NAD-specific glutamate dehydrogenase second" evidence="2">
    <location>
        <begin position="167"/>
        <end position="223"/>
    </location>
</feature>
<evidence type="ECO:0000256" key="1">
    <source>
        <dbReference type="SAM" id="Phobius"/>
    </source>
</evidence>
<dbReference type="InterPro" id="IPR056365">
    <property type="entry name" value="NAD-GDH_2nd"/>
</dbReference>
<evidence type="ECO:0000313" key="4">
    <source>
        <dbReference type="Proteomes" id="UP000001194"/>
    </source>
</evidence>
<dbReference type="HOGENOM" id="CLU_927709_0_0_1"/>
<evidence type="ECO:0000259" key="2">
    <source>
        <dbReference type="Pfam" id="PF23152"/>
    </source>
</evidence>
<accession>B0DZA1</accession>
<organism evidence="4">
    <name type="scientific">Laccaria bicolor (strain S238N-H82 / ATCC MYA-4686)</name>
    <name type="common">Bicoloured deceiver</name>
    <name type="synonym">Laccaria laccata var. bicolor</name>
    <dbReference type="NCBI Taxonomy" id="486041"/>
    <lineage>
        <taxon>Eukaryota</taxon>
        <taxon>Fungi</taxon>
        <taxon>Dikarya</taxon>
        <taxon>Basidiomycota</taxon>
        <taxon>Agaricomycotina</taxon>
        <taxon>Agaricomycetes</taxon>
        <taxon>Agaricomycetidae</taxon>
        <taxon>Agaricales</taxon>
        <taxon>Agaricineae</taxon>
        <taxon>Hydnangiaceae</taxon>
        <taxon>Laccaria</taxon>
    </lineage>
</organism>
<keyword evidence="1" id="KW-0472">Membrane</keyword>
<dbReference type="EMBL" id="DS547154">
    <property type="protein sequence ID" value="EDR00054.1"/>
    <property type="molecule type" value="Genomic_DNA"/>
</dbReference>
<dbReference type="KEGG" id="lbc:LACBIDRAFT_334462"/>
<keyword evidence="4" id="KW-1185">Reference proteome</keyword>
<dbReference type="InParanoid" id="B0DZA1"/>
<sequence>MAAEEDAAENNMSLQNFIYATWMQICREEAARPPEKMIWWIRNHEGVSVPDNFPLNILYSAYEQIFACLKQKLQEIFMSDFPVHILTRFFTLKNNYQFGHELNRQGGTHVDPAIRKLLTYLLTREVSFKSDGKLIMTRVPKDEAHEFMKRFAPHMSKLEAFSETIIDTYRLETFRSTVGSISVTASQQLQCYFVTKCNFPTKPPTPGEKTDIPAVLDLSFLKISHWVQDGWNVKVLSQRSVKLVPFLVLSALLGAQVCWFWEAMRFFKKRHMPKLTFSAQIVAGFSYTTSVIVLARHICS</sequence>
<keyword evidence="1" id="KW-1133">Transmembrane helix</keyword>
<protein>
    <submittedName>
        <fullName evidence="3">Predicted protein</fullName>
    </submittedName>
</protein>
<dbReference type="RefSeq" id="XP_001889260.1">
    <property type="nucleotide sequence ID" value="XM_001889225.1"/>
</dbReference>
<gene>
    <name evidence="3" type="ORF">LACBIDRAFT_334462</name>
</gene>
<dbReference type="GeneID" id="6084945"/>